<proteinExistence type="predicted"/>
<dbReference type="Gene3D" id="6.10.340.10">
    <property type="match status" value="1"/>
</dbReference>
<organism evidence="15 16">
    <name type="scientific">Paenibacillus piri</name>
    <dbReference type="NCBI Taxonomy" id="2547395"/>
    <lineage>
        <taxon>Bacteria</taxon>
        <taxon>Bacillati</taxon>
        <taxon>Bacillota</taxon>
        <taxon>Bacilli</taxon>
        <taxon>Bacillales</taxon>
        <taxon>Paenibacillaceae</taxon>
        <taxon>Paenibacillus</taxon>
    </lineage>
</organism>
<evidence type="ECO:0000256" key="8">
    <source>
        <dbReference type="ARBA" id="ARBA00022777"/>
    </source>
</evidence>
<evidence type="ECO:0000259" key="14">
    <source>
        <dbReference type="PROSITE" id="PS50885"/>
    </source>
</evidence>
<dbReference type="Gene3D" id="3.30.565.10">
    <property type="entry name" value="Histidine kinase-like ATPase, C-terminal domain"/>
    <property type="match status" value="1"/>
</dbReference>
<dbReference type="PRINTS" id="PR00344">
    <property type="entry name" value="BCTRLSENSOR"/>
</dbReference>
<feature type="transmembrane region" description="Helical" evidence="12">
    <location>
        <begin position="289"/>
        <end position="311"/>
    </location>
</feature>
<keyword evidence="5" id="KW-0597">Phosphoprotein</keyword>
<dbReference type="InterPro" id="IPR004358">
    <property type="entry name" value="Sig_transdc_His_kin-like_C"/>
</dbReference>
<keyword evidence="16" id="KW-1185">Reference proteome</keyword>
<dbReference type="Proteomes" id="UP000295636">
    <property type="component" value="Unassembled WGS sequence"/>
</dbReference>
<keyword evidence="12" id="KW-0812">Transmembrane</keyword>
<keyword evidence="8" id="KW-0418">Kinase</keyword>
<dbReference type="SMART" id="SM00304">
    <property type="entry name" value="HAMP"/>
    <property type="match status" value="1"/>
</dbReference>
<dbReference type="CDD" id="cd06225">
    <property type="entry name" value="HAMP"/>
    <property type="match status" value="1"/>
</dbReference>
<feature type="domain" description="HAMP" evidence="14">
    <location>
        <begin position="308"/>
        <end position="360"/>
    </location>
</feature>
<dbReference type="GO" id="GO:0000155">
    <property type="term" value="F:phosphorelay sensor kinase activity"/>
    <property type="evidence" value="ECO:0007669"/>
    <property type="project" value="InterPro"/>
</dbReference>
<evidence type="ECO:0000256" key="1">
    <source>
        <dbReference type="ARBA" id="ARBA00000085"/>
    </source>
</evidence>
<gene>
    <name evidence="15" type="ORF">E1757_17210</name>
</gene>
<reference evidence="15 16" key="1">
    <citation type="submission" date="2019-03" db="EMBL/GenBank/DDBJ databases">
        <title>This is whole genome sequence of Paenibacillus sp MS74 strain.</title>
        <authorList>
            <person name="Trinh H.N."/>
        </authorList>
    </citation>
    <scope>NUCLEOTIDE SEQUENCE [LARGE SCALE GENOMIC DNA]</scope>
    <source>
        <strain evidence="15 16">MS74</strain>
    </source>
</reference>
<dbReference type="PROSITE" id="PS50885">
    <property type="entry name" value="HAMP"/>
    <property type="match status" value="1"/>
</dbReference>
<dbReference type="InterPro" id="IPR005467">
    <property type="entry name" value="His_kinase_dom"/>
</dbReference>
<name>A0A4R5KLQ8_9BACL</name>
<keyword evidence="7" id="KW-0547">Nucleotide-binding</keyword>
<dbReference type="SUPFAM" id="SSF55874">
    <property type="entry name" value="ATPase domain of HSP90 chaperone/DNA topoisomerase II/histidine kinase"/>
    <property type="match status" value="1"/>
</dbReference>
<comment type="subcellular location">
    <subcellularLocation>
        <location evidence="2">Cell membrane</location>
        <topology evidence="2">Multi-pass membrane protein</topology>
    </subcellularLocation>
</comment>
<sequence length="572" mass="65274">MSTWLQAFRNMRFKQKLILSYLIVSFIPMALLGTYSYQQSKLFLRKQTIQGLQDAVGTIARGMSDKSEQYVRTVDSVVMNTGLQRILGTNYASLALLSEELRKYVDPFFRMIKSLNRDIVQLTVYMPNMPEYGDTILSVDRIKEDSGGWYNPSIQQKKTGWALERGELVVYRQFPTILYNNIAGVVYLKLNKEQFFESLSSFSTSESGRDGILITDGQRGVVYSNREDNSRLQQQIVGLPSQFENTVDIGGIRYIVINRPLPPQGWVIHYYIPERDISMDASSIVKATVVLIITCIAILIAFISLFSHTMIRRIYHLNKLMKQVQHGNLQMDVRSEHSDEIGELTNRFGMMLHRINELVTEVYENKIIQKEAEFKALQAQINPHFLYNTLSVINWKSLKIGASDISHVATTLSKFYRTSLNRGESITSVKDEVHNIQSFVDIQLVMHDHSFDVSYQIDDEVYRYDTVNLSIQPLVENAIMHGIDQKEEGRGKLVITAKACEDSIEFSVEDNGPGIEKALQDDILVTQSKGYGLKNVNERIKLMFGDGYGITVISDKGQGTLMKLTIPKYRKQ</sequence>
<comment type="caution">
    <text evidence="15">The sequence shown here is derived from an EMBL/GenBank/DDBJ whole genome shotgun (WGS) entry which is preliminary data.</text>
</comment>
<dbReference type="PROSITE" id="PS50109">
    <property type="entry name" value="HIS_KIN"/>
    <property type="match status" value="1"/>
</dbReference>
<comment type="catalytic activity">
    <reaction evidence="1">
        <text>ATP + protein L-histidine = ADP + protein N-phospho-L-histidine.</text>
        <dbReference type="EC" id="2.7.13.3"/>
    </reaction>
</comment>
<keyword evidence="12" id="KW-1133">Transmembrane helix</keyword>
<keyword evidence="6" id="KW-0808">Transferase</keyword>
<dbReference type="GO" id="GO:0005886">
    <property type="term" value="C:plasma membrane"/>
    <property type="evidence" value="ECO:0007669"/>
    <property type="project" value="UniProtKB-SubCell"/>
</dbReference>
<evidence type="ECO:0000259" key="13">
    <source>
        <dbReference type="PROSITE" id="PS50109"/>
    </source>
</evidence>
<keyword evidence="9" id="KW-0067">ATP-binding</keyword>
<evidence type="ECO:0000256" key="4">
    <source>
        <dbReference type="ARBA" id="ARBA00022475"/>
    </source>
</evidence>
<dbReference type="RefSeq" id="WP_133230286.1">
    <property type="nucleotide sequence ID" value="NZ_SMRT01000008.1"/>
</dbReference>
<dbReference type="Pfam" id="PF00672">
    <property type="entry name" value="HAMP"/>
    <property type="match status" value="1"/>
</dbReference>
<dbReference type="SMART" id="SM00387">
    <property type="entry name" value="HATPase_c"/>
    <property type="match status" value="1"/>
</dbReference>
<dbReference type="GO" id="GO:0005524">
    <property type="term" value="F:ATP binding"/>
    <property type="evidence" value="ECO:0007669"/>
    <property type="project" value="UniProtKB-KW"/>
</dbReference>
<evidence type="ECO:0000256" key="7">
    <source>
        <dbReference type="ARBA" id="ARBA00022741"/>
    </source>
</evidence>
<dbReference type="SUPFAM" id="SSF158472">
    <property type="entry name" value="HAMP domain-like"/>
    <property type="match status" value="1"/>
</dbReference>
<accession>A0A4R5KLQ8</accession>
<evidence type="ECO:0000256" key="5">
    <source>
        <dbReference type="ARBA" id="ARBA00022553"/>
    </source>
</evidence>
<evidence type="ECO:0000256" key="2">
    <source>
        <dbReference type="ARBA" id="ARBA00004651"/>
    </source>
</evidence>
<dbReference type="EMBL" id="SMRT01000008">
    <property type="protein sequence ID" value="TDF96142.1"/>
    <property type="molecule type" value="Genomic_DNA"/>
</dbReference>
<dbReference type="InterPro" id="IPR050640">
    <property type="entry name" value="Bact_2-comp_sensor_kinase"/>
</dbReference>
<dbReference type="InterPro" id="IPR010559">
    <property type="entry name" value="Sig_transdc_His_kin_internal"/>
</dbReference>
<dbReference type="OrthoDB" id="9776552at2"/>
<keyword evidence="4" id="KW-1003">Cell membrane</keyword>
<dbReference type="Pfam" id="PF02518">
    <property type="entry name" value="HATPase_c"/>
    <property type="match status" value="1"/>
</dbReference>
<evidence type="ECO:0000256" key="10">
    <source>
        <dbReference type="ARBA" id="ARBA00023012"/>
    </source>
</evidence>
<dbReference type="PANTHER" id="PTHR34220:SF7">
    <property type="entry name" value="SENSOR HISTIDINE KINASE YPDA"/>
    <property type="match status" value="1"/>
</dbReference>
<protein>
    <recommendedName>
        <fullName evidence="3">histidine kinase</fullName>
        <ecNumber evidence="3">2.7.13.3</ecNumber>
    </recommendedName>
</protein>
<feature type="transmembrane region" description="Helical" evidence="12">
    <location>
        <begin position="18"/>
        <end position="37"/>
    </location>
</feature>
<dbReference type="PANTHER" id="PTHR34220">
    <property type="entry name" value="SENSOR HISTIDINE KINASE YPDA"/>
    <property type="match status" value="1"/>
</dbReference>
<keyword evidence="10" id="KW-0902">Two-component regulatory system</keyword>
<feature type="domain" description="Histidine kinase" evidence="13">
    <location>
        <begin position="471"/>
        <end position="570"/>
    </location>
</feature>
<dbReference type="InterPro" id="IPR036890">
    <property type="entry name" value="HATPase_C_sf"/>
</dbReference>
<dbReference type="EC" id="2.7.13.3" evidence="3"/>
<dbReference type="AlphaFoldDB" id="A0A4R5KLQ8"/>
<evidence type="ECO:0000256" key="3">
    <source>
        <dbReference type="ARBA" id="ARBA00012438"/>
    </source>
</evidence>
<evidence type="ECO:0000313" key="15">
    <source>
        <dbReference type="EMBL" id="TDF96142.1"/>
    </source>
</evidence>
<evidence type="ECO:0000256" key="6">
    <source>
        <dbReference type="ARBA" id="ARBA00022679"/>
    </source>
</evidence>
<dbReference type="Pfam" id="PF06580">
    <property type="entry name" value="His_kinase"/>
    <property type="match status" value="1"/>
</dbReference>
<keyword evidence="11 12" id="KW-0472">Membrane</keyword>
<evidence type="ECO:0000256" key="11">
    <source>
        <dbReference type="ARBA" id="ARBA00023136"/>
    </source>
</evidence>
<dbReference type="InterPro" id="IPR003660">
    <property type="entry name" value="HAMP_dom"/>
</dbReference>
<evidence type="ECO:0000256" key="12">
    <source>
        <dbReference type="SAM" id="Phobius"/>
    </source>
</evidence>
<evidence type="ECO:0000256" key="9">
    <source>
        <dbReference type="ARBA" id="ARBA00022840"/>
    </source>
</evidence>
<evidence type="ECO:0000313" key="16">
    <source>
        <dbReference type="Proteomes" id="UP000295636"/>
    </source>
</evidence>
<dbReference type="InterPro" id="IPR003594">
    <property type="entry name" value="HATPase_dom"/>
</dbReference>